<dbReference type="AlphaFoldDB" id="A0AAP8TN62"/>
<name>A0AAP8TN62_SERMA</name>
<evidence type="ECO:0000313" key="2">
    <source>
        <dbReference type="Proteomes" id="UP000030378"/>
    </source>
</evidence>
<protein>
    <submittedName>
        <fullName evidence="1">Fimbrial protein</fullName>
    </submittedName>
</protein>
<dbReference type="InterPro" id="IPR013783">
    <property type="entry name" value="Ig-like_fold"/>
</dbReference>
<gene>
    <name evidence="1" type="ORF">MC70_024290</name>
</gene>
<organism evidence="1 2">
    <name type="scientific">Serratia marcescens</name>
    <dbReference type="NCBI Taxonomy" id="615"/>
    <lineage>
        <taxon>Bacteria</taxon>
        <taxon>Pseudomonadati</taxon>
        <taxon>Pseudomonadota</taxon>
        <taxon>Gammaproteobacteria</taxon>
        <taxon>Enterobacterales</taxon>
        <taxon>Yersiniaceae</taxon>
        <taxon>Serratia</taxon>
    </lineage>
</organism>
<comment type="caution">
    <text evidence="1">The sequence shown here is derived from an EMBL/GenBank/DDBJ whole genome shotgun (WGS) entry which is preliminary data.</text>
</comment>
<evidence type="ECO:0000313" key="1">
    <source>
        <dbReference type="EMBL" id="PNO62830.1"/>
    </source>
</evidence>
<dbReference type="EMBL" id="JTBC02000014">
    <property type="protein sequence ID" value="PNO62830.1"/>
    <property type="molecule type" value="Genomic_DNA"/>
</dbReference>
<dbReference type="Proteomes" id="UP000030378">
    <property type="component" value="Unassembled WGS sequence"/>
</dbReference>
<reference evidence="2" key="1">
    <citation type="submission" date="2017-12" db="EMBL/GenBank/DDBJ databases">
        <title>FDA dAtabase for Regulatory Grade micrObial Sequences (FDA-ARGOS): Supporting development and validation of Infectious Disease Dx tests.</title>
        <authorList>
            <person name="Campos J."/>
            <person name="Goldberg B."/>
            <person name="Tallon L."/>
            <person name="Sadzewicz L."/>
            <person name="Sengamalay N."/>
            <person name="Ott S."/>
            <person name="Godinez A."/>
            <person name="Nagaraj S."/>
            <person name="Vavikolanu K."/>
            <person name="Vyas G."/>
            <person name="Nadendla S."/>
            <person name="Aluvathingal J."/>
            <person name="Geyer C."/>
            <person name="Nandy P."/>
            <person name="Hobson J."/>
            <person name="Sichtig H."/>
        </authorList>
    </citation>
    <scope>NUCLEOTIDE SEQUENCE [LARGE SCALE GENOMIC DNA]</scope>
    <source>
        <strain evidence="2">FDAARGOS_79</strain>
    </source>
</reference>
<accession>A0AAP8TN62</accession>
<dbReference type="Gene3D" id="2.60.40.10">
    <property type="entry name" value="Immunoglobulins"/>
    <property type="match status" value="1"/>
</dbReference>
<proteinExistence type="predicted"/>
<sequence>MELGIDASGTAIIKVASKSDDIQFVRVTQKRIINPGTPQEKEVDVASWKREGLVVTPAKFALAAGSMRVVRLVSLLPPTTESTWRVYFEGVKQPDGFLSGENKSRSAEAKLGVNVIWGALVHIAPENPVVSLEIDPARGEIINKGSVRTPLKEIGFCRANASCKWIKEDATVYPGTQRKLKSLSANSSATYKFRYFNWLSKTSEEADLPVAK</sequence>